<accession>A0AAV4DG13</accession>
<dbReference type="PROSITE" id="PS00028">
    <property type="entry name" value="ZINC_FINGER_C2H2_1"/>
    <property type="match status" value="7"/>
</dbReference>
<feature type="domain" description="C2H2-type" evidence="13">
    <location>
        <begin position="433"/>
        <end position="461"/>
    </location>
</feature>
<dbReference type="EMBL" id="BLXT01007857">
    <property type="protein sequence ID" value="GFO43168.1"/>
    <property type="molecule type" value="Genomic_DNA"/>
</dbReference>
<dbReference type="SMART" id="SM00355">
    <property type="entry name" value="ZnF_C2H2"/>
    <property type="match status" value="8"/>
</dbReference>
<evidence type="ECO:0000313" key="14">
    <source>
        <dbReference type="EMBL" id="GFO43168.1"/>
    </source>
</evidence>
<organism evidence="14 15">
    <name type="scientific">Plakobranchus ocellatus</name>
    <dbReference type="NCBI Taxonomy" id="259542"/>
    <lineage>
        <taxon>Eukaryota</taxon>
        <taxon>Metazoa</taxon>
        <taxon>Spiralia</taxon>
        <taxon>Lophotrochozoa</taxon>
        <taxon>Mollusca</taxon>
        <taxon>Gastropoda</taxon>
        <taxon>Heterobranchia</taxon>
        <taxon>Euthyneura</taxon>
        <taxon>Panpulmonata</taxon>
        <taxon>Sacoglossa</taxon>
        <taxon>Placobranchoidea</taxon>
        <taxon>Plakobranchidae</taxon>
        <taxon>Plakobranchus</taxon>
    </lineage>
</organism>
<evidence type="ECO:0000256" key="2">
    <source>
        <dbReference type="ARBA" id="ARBA00006991"/>
    </source>
</evidence>
<keyword evidence="15" id="KW-1185">Reference proteome</keyword>
<evidence type="ECO:0000256" key="1">
    <source>
        <dbReference type="ARBA" id="ARBA00004123"/>
    </source>
</evidence>
<evidence type="ECO:0000313" key="15">
    <source>
        <dbReference type="Proteomes" id="UP000735302"/>
    </source>
</evidence>
<dbReference type="FunFam" id="3.30.160.60:FF:000446">
    <property type="entry name" value="Zinc finger protein"/>
    <property type="match status" value="1"/>
</dbReference>
<feature type="domain" description="C2H2-type" evidence="13">
    <location>
        <begin position="347"/>
        <end position="374"/>
    </location>
</feature>
<dbReference type="AlphaFoldDB" id="A0AAV4DG13"/>
<dbReference type="Pfam" id="PF00096">
    <property type="entry name" value="zf-C2H2"/>
    <property type="match status" value="5"/>
</dbReference>
<dbReference type="InterPro" id="IPR050888">
    <property type="entry name" value="ZnF_C2H2-type_TF"/>
</dbReference>
<feature type="domain" description="C2H2-type" evidence="13">
    <location>
        <begin position="264"/>
        <end position="287"/>
    </location>
</feature>
<evidence type="ECO:0000256" key="7">
    <source>
        <dbReference type="ARBA" id="ARBA00023015"/>
    </source>
</evidence>
<feature type="region of interest" description="Disordered" evidence="12">
    <location>
        <begin position="14"/>
        <end position="55"/>
    </location>
</feature>
<keyword evidence="9" id="KW-0804">Transcription</keyword>
<evidence type="ECO:0000256" key="6">
    <source>
        <dbReference type="ARBA" id="ARBA00022833"/>
    </source>
</evidence>
<keyword evidence="5 11" id="KW-0863">Zinc-finger</keyword>
<feature type="compositionally biased region" description="Acidic residues" evidence="12">
    <location>
        <begin position="23"/>
        <end position="35"/>
    </location>
</feature>
<sequence length="463" mass="52165">MCAVALYMIRQMSRGYHRGSSSEDSDSCSSEDDSDSCSLTDNSVSRSSAEDSDNSDLSIVTLTSRACSETEKARSLDIPRNLCRENHRSKGTSKIPASVNSPKIASKSFQPCTVCSLLMPCSSTEHQEMIYHTQSLNCKQIAATYTSLMQQNISIFGASLEECAECKAKFSMPALLLKHLYNHAVAKTVSHQTAPPGAVSTKTFERPDQVSKSNDKGLSVTIVPEDLYEISQTKKMKNTCVTQTLTEKESNDPVSQKRKKSRDILCELCGALFSTKSSVRKHIKVVHKKIYCFKCKTCEKSFGSKIQLEIHEGNHKPHVCNICNKAIADKRFFKLHKAAHRNGEKPFKCNQCGKSFMSKIYLREHQAIHSGEGEKPHMCVVCGKGYMSKVAMQRHIQRHTELKDVQCTVCDRKFYNKHELQDHMRSHNSQRSHLCELCRSSFKKPSTLKRHLATVHRLDNKDK</sequence>
<comment type="caution">
    <text evidence="14">The sequence shown here is derived from an EMBL/GenBank/DDBJ whole genome shotgun (WGS) entry which is preliminary data.</text>
</comment>
<evidence type="ECO:0000256" key="9">
    <source>
        <dbReference type="ARBA" id="ARBA00023163"/>
    </source>
</evidence>
<gene>
    <name evidence="14" type="ORF">PoB_006967300</name>
</gene>
<dbReference type="GO" id="GO:0005634">
    <property type="term" value="C:nucleus"/>
    <property type="evidence" value="ECO:0007669"/>
    <property type="project" value="UniProtKB-SubCell"/>
</dbReference>
<dbReference type="InterPro" id="IPR013087">
    <property type="entry name" value="Znf_C2H2_type"/>
</dbReference>
<evidence type="ECO:0000256" key="10">
    <source>
        <dbReference type="ARBA" id="ARBA00023242"/>
    </source>
</evidence>
<keyword evidence="6" id="KW-0862">Zinc</keyword>
<reference evidence="14 15" key="1">
    <citation type="journal article" date="2021" name="Elife">
        <title>Chloroplast acquisition without the gene transfer in kleptoplastic sea slugs, Plakobranchus ocellatus.</title>
        <authorList>
            <person name="Maeda T."/>
            <person name="Takahashi S."/>
            <person name="Yoshida T."/>
            <person name="Shimamura S."/>
            <person name="Takaki Y."/>
            <person name="Nagai Y."/>
            <person name="Toyoda A."/>
            <person name="Suzuki Y."/>
            <person name="Arimoto A."/>
            <person name="Ishii H."/>
            <person name="Satoh N."/>
            <person name="Nishiyama T."/>
            <person name="Hasebe M."/>
            <person name="Maruyama T."/>
            <person name="Minagawa J."/>
            <person name="Obokata J."/>
            <person name="Shigenobu S."/>
        </authorList>
    </citation>
    <scope>NUCLEOTIDE SEQUENCE [LARGE SCALE GENOMIC DNA]</scope>
</reference>
<feature type="domain" description="C2H2-type" evidence="13">
    <location>
        <begin position="405"/>
        <end position="432"/>
    </location>
</feature>
<feature type="domain" description="C2H2-type" evidence="13">
    <location>
        <begin position="161"/>
        <end position="188"/>
    </location>
</feature>
<proteinExistence type="inferred from homology"/>
<feature type="domain" description="C2H2-type" evidence="13">
    <location>
        <begin position="377"/>
        <end position="404"/>
    </location>
</feature>
<comment type="subcellular location">
    <subcellularLocation>
        <location evidence="1">Nucleus</location>
    </subcellularLocation>
</comment>
<dbReference type="PANTHER" id="PTHR24406">
    <property type="entry name" value="TRANSCRIPTIONAL REPRESSOR CTCFL-RELATED"/>
    <property type="match status" value="1"/>
</dbReference>
<dbReference type="Gene3D" id="3.30.160.60">
    <property type="entry name" value="Classic Zinc Finger"/>
    <property type="match status" value="4"/>
</dbReference>
<feature type="domain" description="C2H2-type" evidence="13">
    <location>
        <begin position="293"/>
        <end position="315"/>
    </location>
</feature>
<dbReference type="GO" id="GO:0008270">
    <property type="term" value="F:zinc ion binding"/>
    <property type="evidence" value="ECO:0007669"/>
    <property type="project" value="UniProtKB-KW"/>
</dbReference>
<dbReference type="SUPFAM" id="SSF57667">
    <property type="entry name" value="beta-beta-alpha zinc fingers"/>
    <property type="match status" value="4"/>
</dbReference>
<evidence type="ECO:0000256" key="3">
    <source>
        <dbReference type="ARBA" id="ARBA00022723"/>
    </source>
</evidence>
<evidence type="ECO:0000256" key="5">
    <source>
        <dbReference type="ARBA" id="ARBA00022771"/>
    </source>
</evidence>
<feature type="domain" description="C2H2-type" evidence="13">
    <location>
        <begin position="318"/>
        <end position="346"/>
    </location>
</feature>
<keyword evidence="10" id="KW-0539">Nucleus</keyword>
<keyword evidence="3" id="KW-0479">Metal-binding</keyword>
<evidence type="ECO:0000256" key="4">
    <source>
        <dbReference type="ARBA" id="ARBA00022737"/>
    </source>
</evidence>
<dbReference type="Proteomes" id="UP000735302">
    <property type="component" value="Unassembled WGS sequence"/>
</dbReference>
<evidence type="ECO:0000259" key="13">
    <source>
        <dbReference type="PROSITE" id="PS50157"/>
    </source>
</evidence>
<comment type="similarity">
    <text evidence="2">Belongs to the krueppel C2H2-type zinc-finger protein family.</text>
</comment>
<evidence type="ECO:0000256" key="12">
    <source>
        <dbReference type="SAM" id="MobiDB-lite"/>
    </source>
</evidence>
<dbReference type="Pfam" id="PF12874">
    <property type="entry name" value="zf-met"/>
    <property type="match status" value="1"/>
</dbReference>
<name>A0AAV4DG13_9GAST</name>
<dbReference type="InterPro" id="IPR036236">
    <property type="entry name" value="Znf_C2H2_sf"/>
</dbReference>
<dbReference type="FunFam" id="3.30.160.60:FF:000165">
    <property type="entry name" value="Zinc finger protein 34"/>
    <property type="match status" value="1"/>
</dbReference>
<keyword evidence="8" id="KW-0238">DNA-binding</keyword>
<keyword evidence="4" id="KW-0677">Repeat</keyword>
<dbReference type="GO" id="GO:0003677">
    <property type="term" value="F:DNA binding"/>
    <property type="evidence" value="ECO:0007669"/>
    <property type="project" value="UniProtKB-KW"/>
</dbReference>
<protein>
    <submittedName>
        <fullName evidence="14">Zinc finger protein 26</fullName>
    </submittedName>
</protein>
<evidence type="ECO:0000256" key="8">
    <source>
        <dbReference type="ARBA" id="ARBA00023125"/>
    </source>
</evidence>
<dbReference type="PROSITE" id="PS50157">
    <property type="entry name" value="ZINC_FINGER_C2H2_2"/>
    <property type="match status" value="8"/>
</dbReference>
<keyword evidence="7" id="KW-0805">Transcription regulation</keyword>
<evidence type="ECO:0000256" key="11">
    <source>
        <dbReference type="PROSITE-ProRule" id="PRU00042"/>
    </source>
</evidence>